<evidence type="ECO:0000259" key="9">
    <source>
        <dbReference type="Pfam" id="PF14823"/>
    </source>
</evidence>
<evidence type="ECO:0000256" key="4">
    <source>
        <dbReference type="ARBA" id="ARBA00023027"/>
    </source>
</evidence>
<keyword evidence="4" id="KW-0520">NAD</keyword>
<evidence type="ECO:0000256" key="6">
    <source>
        <dbReference type="ARBA" id="ARBA00035662"/>
    </source>
</evidence>
<evidence type="ECO:0000256" key="1">
    <source>
        <dbReference type="ARBA" id="ARBA00012400"/>
    </source>
</evidence>
<name>A0A166SCD7_9AGAM</name>
<keyword evidence="3" id="KW-0560">Oxidoreductase</keyword>
<dbReference type="EC" id="1.3.1.76" evidence="1"/>
<dbReference type="Pfam" id="PF13241">
    <property type="entry name" value="NAD_binding_7"/>
    <property type="match status" value="1"/>
</dbReference>
<feature type="region of interest" description="Disordered" evidence="7">
    <location>
        <begin position="218"/>
        <end position="252"/>
    </location>
</feature>
<dbReference type="Gene3D" id="3.40.1010.10">
    <property type="entry name" value="Cobalt-precorrin-4 Transmethylase, Domain 1"/>
    <property type="match status" value="1"/>
</dbReference>
<dbReference type="GO" id="GO:0019354">
    <property type="term" value="P:siroheme biosynthetic process"/>
    <property type="evidence" value="ECO:0007669"/>
    <property type="project" value="TreeGrafter"/>
</dbReference>
<evidence type="ECO:0000256" key="3">
    <source>
        <dbReference type="ARBA" id="ARBA00023002"/>
    </source>
</evidence>
<keyword evidence="2" id="KW-0488">Methylation</keyword>
<dbReference type="InterPro" id="IPR028281">
    <property type="entry name" value="Sirohaem_synthase_central"/>
</dbReference>
<keyword evidence="12" id="KW-1185">Reference proteome</keyword>
<dbReference type="AlphaFoldDB" id="A0A166SCD7"/>
<dbReference type="OrthoDB" id="508204at2759"/>
<gene>
    <name evidence="11" type="ORF">FIBSPDRAFT_851667</name>
</gene>
<dbReference type="PANTHER" id="PTHR45790:SF6">
    <property type="entry name" value="UROPORPHYRINOGEN-III C-METHYLTRANSFERASE"/>
    <property type="match status" value="1"/>
</dbReference>
<dbReference type="InterPro" id="IPR028162">
    <property type="entry name" value="Met8_C"/>
</dbReference>
<keyword evidence="5" id="KW-0627">Porphyrin biosynthesis</keyword>
<dbReference type="InterPro" id="IPR014777">
    <property type="entry name" value="4pyrrole_Mease_sub1"/>
</dbReference>
<dbReference type="SUPFAM" id="SSF51735">
    <property type="entry name" value="NAD(P)-binding Rossmann-fold domains"/>
    <property type="match status" value="1"/>
</dbReference>
<reference evidence="11 12" key="1">
    <citation type="journal article" date="2016" name="Mol. Biol. Evol.">
        <title>Comparative Genomics of Early-Diverging Mushroom-Forming Fungi Provides Insights into the Origins of Lignocellulose Decay Capabilities.</title>
        <authorList>
            <person name="Nagy L.G."/>
            <person name="Riley R."/>
            <person name="Tritt A."/>
            <person name="Adam C."/>
            <person name="Daum C."/>
            <person name="Floudas D."/>
            <person name="Sun H."/>
            <person name="Yadav J.S."/>
            <person name="Pangilinan J."/>
            <person name="Larsson K.H."/>
            <person name="Matsuura K."/>
            <person name="Barry K."/>
            <person name="Labutti K."/>
            <person name="Kuo R."/>
            <person name="Ohm R.A."/>
            <person name="Bhattacharya S.S."/>
            <person name="Shirouzu T."/>
            <person name="Yoshinaga Y."/>
            <person name="Martin F.M."/>
            <person name="Grigoriev I.V."/>
            <person name="Hibbett D.S."/>
        </authorList>
    </citation>
    <scope>NUCLEOTIDE SEQUENCE [LARGE SCALE GENOMIC DNA]</scope>
    <source>
        <strain evidence="11 12">CBS 109695</strain>
    </source>
</reference>
<dbReference type="EMBL" id="KV417499">
    <property type="protein sequence ID" value="KZP29285.1"/>
    <property type="molecule type" value="Genomic_DNA"/>
</dbReference>
<comment type="similarity">
    <text evidence="6">In the N-terminal section; belongs to the precorrin methyltransferase family.</text>
</comment>
<feature type="domain" description="Siroheme biosynthesis protein Met8 C-terminal" evidence="9">
    <location>
        <begin position="253"/>
        <end position="288"/>
    </location>
</feature>
<dbReference type="InterPro" id="IPR036291">
    <property type="entry name" value="NAD(P)-bd_dom_sf"/>
</dbReference>
<dbReference type="InterPro" id="IPR000878">
    <property type="entry name" value="4pyrrol_Mease"/>
</dbReference>
<evidence type="ECO:0000256" key="5">
    <source>
        <dbReference type="ARBA" id="ARBA00023244"/>
    </source>
</evidence>
<organism evidence="11 12">
    <name type="scientific">Athelia psychrophila</name>
    <dbReference type="NCBI Taxonomy" id="1759441"/>
    <lineage>
        <taxon>Eukaryota</taxon>
        <taxon>Fungi</taxon>
        <taxon>Dikarya</taxon>
        <taxon>Basidiomycota</taxon>
        <taxon>Agaricomycotina</taxon>
        <taxon>Agaricomycetes</taxon>
        <taxon>Agaricomycetidae</taxon>
        <taxon>Atheliales</taxon>
        <taxon>Atheliaceae</taxon>
        <taxon>Athelia</taxon>
    </lineage>
</organism>
<dbReference type="PANTHER" id="PTHR45790">
    <property type="entry name" value="SIROHEME SYNTHASE-RELATED"/>
    <property type="match status" value="1"/>
</dbReference>
<dbReference type="Pfam" id="PF00590">
    <property type="entry name" value="TP_methylase"/>
    <property type="match status" value="1"/>
</dbReference>
<dbReference type="Proteomes" id="UP000076532">
    <property type="component" value="Unassembled WGS sequence"/>
</dbReference>
<evidence type="ECO:0000256" key="2">
    <source>
        <dbReference type="ARBA" id="ARBA00022481"/>
    </source>
</evidence>
<evidence type="ECO:0000313" key="11">
    <source>
        <dbReference type="EMBL" id="KZP29285.1"/>
    </source>
</evidence>
<dbReference type="Gene3D" id="3.40.50.720">
    <property type="entry name" value="NAD(P)-binding Rossmann-like Domain"/>
    <property type="match status" value="1"/>
</dbReference>
<evidence type="ECO:0000313" key="12">
    <source>
        <dbReference type="Proteomes" id="UP000076532"/>
    </source>
</evidence>
<feature type="compositionally biased region" description="Polar residues" evidence="7">
    <location>
        <begin position="234"/>
        <end position="250"/>
    </location>
</feature>
<dbReference type="GO" id="GO:0043115">
    <property type="term" value="F:precorrin-2 dehydrogenase activity"/>
    <property type="evidence" value="ECO:0007669"/>
    <property type="project" value="UniProtKB-EC"/>
</dbReference>
<dbReference type="InterPro" id="IPR035996">
    <property type="entry name" value="4pyrrol_Methylase_sf"/>
</dbReference>
<dbReference type="SUPFAM" id="SSF75615">
    <property type="entry name" value="Siroheme synthase middle domains-like"/>
    <property type="match status" value="1"/>
</dbReference>
<feature type="region of interest" description="Disordered" evidence="7">
    <location>
        <begin position="410"/>
        <end position="456"/>
    </location>
</feature>
<evidence type="ECO:0000259" key="10">
    <source>
        <dbReference type="Pfam" id="PF14824"/>
    </source>
</evidence>
<dbReference type="InterPro" id="IPR050161">
    <property type="entry name" value="Siro_Cobalamin_biosynth"/>
</dbReference>
<dbReference type="Pfam" id="PF14823">
    <property type="entry name" value="Sirohm_synth_C"/>
    <property type="match status" value="1"/>
</dbReference>
<dbReference type="SUPFAM" id="SSF53790">
    <property type="entry name" value="Tetrapyrrole methylase"/>
    <property type="match status" value="1"/>
</dbReference>
<dbReference type="GO" id="GO:0004851">
    <property type="term" value="F:uroporphyrin-III C-methyltransferase activity"/>
    <property type="evidence" value="ECO:0007669"/>
    <property type="project" value="TreeGrafter"/>
</dbReference>
<protein>
    <recommendedName>
        <fullName evidence="1">precorrin-2 dehydrogenase</fullName>
        <ecNumber evidence="1">1.3.1.76</ecNumber>
    </recommendedName>
</protein>
<evidence type="ECO:0000256" key="7">
    <source>
        <dbReference type="SAM" id="MobiDB-lite"/>
    </source>
</evidence>
<dbReference type="STRING" id="436010.A0A166SCD7"/>
<feature type="domain" description="Tetrapyrrole methylase" evidence="8">
    <location>
        <begin position="324"/>
        <end position="406"/>
    </location>
</feature>
<feature type="compositionally biased region" description="Basic residues" evidence="7">
    <location>
        <begin position="428"/>
        <end position="446"/>
    </location>
</feature>
<dbReference type="Pfam" id="PF14824">
    <property type="entry name" value="Sirohm_synth_M"/>
    <property type="match status" value="1"/>
</dbReference>
<evidence type="ECO:0000259" key="8">
    <source>
        <dbReference type="Pfam" id="PF00590"/>
    </source>
</evidence>
<feature type="domain" description="Siroheme synthase central" evidence="10">
    <location>
        <begin position="174"/>
        <end position="196"/>
    </location>
</feature>
<accession>A0A166SCD7</accession>
<sequence>MGSSNFPAPKGGASLMLTFKLARKTTLIIGSNPLAASRAFAALEADSKVVIIPARGHEPVCEELRWRADNGEVTILERQSLPGPRTPAADEDIRGLELFVNTSPDLMLVCVTDTTISAAAARPPRTRASAAAIYALCRSRSIPVNIADMPDLCDFSFASTHRFLDPVSGEGTALQVAVTSNGQGCRLAGRLRREIVSGLPKDVGRAVEKMGKLRAMAKSSDSGVSADAELNEESGVTTPNRPVPTRSATETAPEVALRRMKWVSQVSEYWPLARLASMSEEDMHGVLNGGGTDYFGGSIRSESSVEGSRHALTLSSAPPNKGRILLVGSGPGHPSLLTLATHAALTKHAHLVLSDKLVPAAVLQLIPPNVEVRIARKFPGNAEGAQNEMMEAAVEAAGRGLTVVRVPEARRPSRVRPRRGGGAVLPRPRLRARRHPRRQLRPGRAHIRGDPRHAARRRRVVYRLHGRGQSGEGGQAAGV</sequence>
<proteinExistence type="inferred from homology"/>